<evidence type="ECO:0000313" key="4">
    <source>
        <dbReference type="Proteomes" id="UP001204445"/>
    </source>
</evidence>
<feature type="domain" description="Rap1a immunity protein" evidence="2">
    <location>
        <begin position="27"/>
        <end position="118"/>
    </location>
</feature>
<accession>A0AAE3HKW6</accession>
<reference evidence="3" key="1">
    <citation type="submission" date="2022-08" db="EMBL/GenBank/DDBJ databases">
        <title>Genomic Encyclopedia of Type Strains, Phase III (KMG-III): the genomes of soil and plant-associated and newly described type strains.</title>
        <authorList>
            <person name="Whitman W."/>
        </authorList>
    </citation>
    <scope>NUCLEOTIDE SEQUENCE</scope>
    <source>
        <strain evidence="3">HMT 1</strain>
    </source>
</reference>
<protein>
    <recommendedName>
        <fullName evidence="2">Rap1a immunity protein domain-containing protein</fullName>
    </recommendedName>
</protein>
<sequence>MKRWLFTLLLLPLTVLAQADGDEALLTGAELLANCQPDAGASAPTSYCMQFVSGLVQTLASLQEMAPADERLFCVDPETQALADVTGQVSEWLQAHPERLDEPAFLLVSEALRDNYPCSDIPEST</sequence>
<evidence type="ECO:0000259" key="2">
    <source>
        <dbReference type="Pfam" id="PF18602"/>
    </source>
</evidence>
<feature type="chain" id="PRO_5041965120" description="Rap1a immunity protein domain-containing protein" evidence="1">
    <location>
        <begin position="20"/>
        <end position="125"/>
    </location>
</feature>
<dbReference type="InterPro" id="IPR041238">
    <property type="entry name" value="Rap1a"/>
</dbReference>
<dbReference type="Pfam" id="PF18602">
    <property type="entry name" value="Rap1a"/>
    <property type="match status" value="1"/>
</dbReference>
<comment type="caution">
    <text evidence="3">The sequence shown here is derived from an EMBL/GenBank/DDBJ whole genome shotgun (WGS) entry which is preliminary data.</text>
</comment>
<evidence type="ECO:0000256" key="1">
    <source>
        <dbReference type="SAM" id="SignalP"/>
    </source>
</evidence>
<dbReference type="Gene3D" id="1.10.890.40">
    <property type="match status" value="1"/>
</dbReference>
<organism evidence="3 4">
    <name type="scientific">Methylohalomonas lacus</name>
    <dbReference type="NCBI Taxonomy" id="398773"/>
    <lineage>
        <taxon>Bacteria</taxon>
        <taxon>Pseudomonadati</taxon>
        <taxon>Pseudomonadota</taxon>
        <taxon>Gammaproteobacteria</taxon>
        <taxon>Methylohalomonadales</taxon>
        <taxon>Methylohalomonadaceae</taxon>
        <taxon>Methylohalomonas</taxon>
    </lineage>
</organism>
<evidence type="ECO:0000313" key="3">
    <source>
        <dbReference type="EMBL" id="MCS3903108.1"/>
    </source>
</evidence>
<dbReference type="Proteomes" id="UP001204445">
    <property type="component" value="Unassembled WGS sequence"/>
</dbReference>
<name>A0AAE3HKW6_9GAMM</name>
<dbReference type="EMBL" id="JANUCT010000006">
    <property type="protein sequence ID" value="MCS3903108.1"/>
    <property type="molecule type" value="Genomic_DNA"/>
</dbReference>
<dbReference type="AlphaFoldDB" id="A0AAE3HKW6"/>
<gene>
    <name evidence="3" type="ORF">J2T55_001125</name>
</gene>
<keyword evidence="1" id="KW-0732">Signal</keyword>
<proteinExistence type="predicted"/>
<keyword evidence="4" id="KW-1185">Reference proteome</keyword>
<feature type="signal peptide" evidence="1">
    <location>
        <begin position="1"/>
        <end position="19"/>
    </location>
</feature>